<feature type="domain" description="MacB-like periplasmic core" evidence="9">
    <location>
        <begin position="17"/>
        <end position="238"/>
    </location>
</feature>
<dbReference type="Pfam" id="PF02687">
    <property type="entry name" value="FtsX"/>
    <property type="match status" value="1"/>
</dbReference>
<reference evidence="10 11" key="1">
    <citation type="submission" date="2006-10" db="EMBL/GenBank/DDBJ databases">
        <title>Complete sequence of Syntrophobacter fumaroxidans MPOB.</title>
        <authorList>
            <consortium name="US DOE Joint Genome Institute"/>
            <person name="Copeland A."/>
            <person name="Lucas S."/>
            <person name="Lapidus A."/>
            <person name="Barry K."/>
            <person name="Detter J.C."/>
            <person name="Glavina del Rio T."/>
            <person name="Hammon N."/>
            <person name="Israni S."/>
            <person name="Pitluck S."/>
            <person name="Goltsman E.G."/>
            <person name="Martinez M."/>
            <person name="Schmutz J."/>
            <person name="Larimer F."/>
            <person name="Land M."/>
            <person name="Hauser L."/>
            <person name="Kyrpides N."/>
            <person name="Kim E."/>
            <person name="Boone D.R."/>
            <person name="Brockman F."/>
            <person name="Culley D."/>
            <person name="Ferry J."/>
            <person name="Gunsalus R."/>
            <person name="McInerney M.J."/>
            <person name="Morrison M."/>
            <person name="Plugge C."/>
            <person name="Rohlin L."/>
            <person name="Scholten J."/>
            <person name="Sieber J."/>
            <person name="Stams A.J.M."/>
            <person name="Worm P."/>
            <person name="Henstra A.M."/>
            <person name="Richardson P."/>
        </authorList>
    </citation>
    <scope>NUCLEOTIDE SEQUENCE [LARGE SCALE GENOMIC DNA]</scope>
    <source>
        <strain evidence="11">DSM 10017 / MPOB</strain>
    </source>
</reference>
<dbReference type="GO" id="GO:0098797">
    <property type="term" value="C:plasma membrane protein complex"/>
    <property type="evidence" value="ECO:0007669"/>
    <property type="project" value="TreeGrafter"/>
</dbReference>
<evidence type="ECO:0000313" key="11">
    <source>
        <dbReference type="Proteomes" id="UP000001784"/>
    </source>
</evidence>
<dbReference type="InterPro" id="IPR051447">
    <property type="entry name" value="Lipoprotein-release_system"/>
</dbReference>
<protein>
    <recommendedName>
        <fullName evidence="12">ABC3 transporter permease protein domain-containing protein</fullName>
    </recommendedName>
</protein>
<comment type="subcellular location">
    <subcellularLocation>
        <location evidence="1">Cell membrane</location>
        <topology evidence="1">Multi-pass membrane protein</topology>
    </subcellularLocation>
</comment>
<dbReference type="Proteomes" id="UP000001784">
    <property type="component" value="Chromosome"/>
</dbReference>
<evidence type="ECO:0000256" key="1">
    <source>
        <dbReference type="ARBA" id="ARBA00004651"/>
    </source>
</evidence>
<evidence type="ECO:0000256" key="7">
    <source>
        <dbReference type="SAM" id="Phobius"/>
    </source>
</evidence>
<keyword evidence="11" id="KW-1185">Reference proteome</keyword>
<name>A0LL75_SYNFM</name>
<evidence type="ECO:0000256" key="3">
    <source>
        <dbReference type="ARBA" id="ARBA00022475"/>
    </source>
</evidence>
<dbReference type="Pfam" id="PF12704">
    <property type="entry name" value="MacB_PCD"/>
    <property type="match status" value="1"/>
</dbReference>
<proteinExistence type="inferred from homology"/>
<evidence type="ECO:0000256" key="2">
    <source>
        <dbReference type="ARBA" id="ARBA00005236"/>
    </source>
</evidence>
<dbReference type="AlphaFoldDB" id="A0LL75"/>
<feature type="domain" description="ABC3 transporter permease C-terminal" evidence="8">
    <location>
        <begin position="271"/>
        <end position="344"/>
    </location>
</feature>
<keyword evidence="6 7" id="KW-0472">Membrane</keyword>
<sequence length="380" mass="41454" precursor="true">MIVRLAWRSIWRNRRRTLITIASLALGLTIAIFFIALSEGVHNQVVNEAVRMQAGHITVEHEAYQAAPAVDLFIGGVDRLRRRIDGMEAVEATKLLIRGQGVANSSAGAVGVAVMGVEPSVEAGTSPLARHMVTGSTLEDGDDRKAILGEHLADQLKLTQGSKLVLTTNNARGELVEELCRVKGIFRIGSDEIDGYLVQIPLEFAQRVFGLQPDEATQLGVVLKRPSELEATIGAIKAIEREEYAAVLPWQAVLPEVASYIRLRRTSTWVFQSLLFIIILFTILNTLLMSVVEREREFAVLLALGTRIGQLRRQLFVESAFIGILGCVAGMSLGGAAALSLQVHGLDLSGFMPGGVDLPAFPHDSWNRLSTAILQTMLFR</sequence>
<keyword evidence="3" id="KW-1003">Cell membrane</keyword>
<comment type="similarity">
    <text evidence="2">Belongs to the ABC-4 integral membrane protein family. LolC/E subfamily.</text>
</comment>
<feature type="transmembrane region" description="Helical" evidence="7">
    <location>
        <begin position="315"/>
        <end position="339"/>
    </location>
</feature>
<dbReference type="InParanoid" id="A0LL75"/>
<dbReference type="InterPro" id="IPR025857">
    <property type="entry name" value="MacB_PCD"/>
</dbReference>
<dbReference type="HOGENOM" id="CLU_000604_8_6_7"/>
<evidence type="ECO:0000259" key="8">
    <source>
        <dbReference type="Pfam" id="PF02687"/>
    </source>
</evidence>
<dbReference type="KEGG" id="sfu:Sfum_2498"/>
<gene>
    <name evidence="10" type="ordered locus">Sfum_2498</name>
</gene>
<evidence type="ECO:0000256" key="6">
    <source>
        <dbReference type="ARBA" id="ARBA00023136"/>
    </source>
</evidence>
<dbReference type="EMBL" id="CP000478">
    <property type="protein sequence ID" value="ABK18177.1"/>
    <property type="molecule type" value="Genomic_DNA"/>
</dbReference>
<evidence type="ECO:0000256" key="5">
    <source>
        <dbReference type="ARBA" id="ARBA00022989"/>
    </source>
</evidence>
<evidence type="ECO:0000256" key="4">
    <source>
        <dbReference type="ARBA" id="ARBA00022692"/>
    </source>
</evidence>
<evidence type="ECO:0000259" key="9">
    <source>
        <dbReference type="Pfam" id="PF12704"/>
    </source>
</evidence>
<dbReference type="PANTHER" id="PTHR30489:SF0">
    <property type="entry name" value="LIPOPROTEIN-RELEASING SYSTEM TRANSMEMBRANE PROTEIN LOLE"/>
    <property type="match status" value="1"/>
</dbReference>
<accession>A0LL75</accession>
<dbReference type="STRING" id="335543.Sfum_2498"/>
<dbReference type="GO" id="GO:0044874">
    <property type="term" value="P:lipoprotein localization to outer membrane"/>
    <property type="evidence" value="ECO:0007669"/>
    <property type="project" value="TreeGrafter"/>
</dbReference>
<dbReference type="PANTHER" id="PTHR30489">
    <property type="entry name" value="LIPOPROTEIN-RELEASING SYSTEM TRANSMEMBRANE PROTEIN LOLE"/>
    <property type="match status" value="1"/>
</dbReference>
<dbReference type="OrthoDB" id="9809768at2"/>
<dbReference type="InterPro" id="IPR003838">
    <property type="entry name" value="ABC3_permease_C"/>
</dbReference>
<keyword evidence="5 7" id="KW-1133">Transmembrane helix</keyword>
<keyword evidence="4 7" id="KW-0812">Transmembrane</keyword>
<dbReference type="RefSeq" id="WP_011699345.1">
    <property type="nucleotide sequence ID" value="NC_008554.1"/>
</dbReference>
<feature type="transmembrane region" description="Helical" evidence="7">
    <location>
        <begin position="269"/>
        <end position="288"/>
    </location>
</feature>
<evidence type="ECO:0008006" key="12">
    <source>
        <dbReference type="Google" id="ProtNLM"/>
    </source>
</evidence>
<dbReference type="eggNOG" id="COG4591">
    <property type="taxonomic scope" value="Bacteria"/>
</dbReference>
<organism evidence="10 11">
    <name type="scientific">Syntrophobacter fumaroxidans (strain DSM 10017 / MPOB)</name>
    <dbReference type="NCBI Taxonomy" id="335543"/>
    <lineage>
        <taxon>Bacteria</taxon>
        <taxon>Pseudomonadati</taxon>
        <taxon>Thermodesulfobacteriota</taxon>
        <taxon>Syntrophobacteria</taxon>
        <taxon>Syntrophobacterales</taxon>
        <taxon>Syntrophobacteraceae</taxon>
        <taxon>Syntrophobacter</taxon>
    </lineage>
</organism>
<evidence type="ECO:0000313" key="10">
    <source>
        <dbReference type="EMBL" id="ABK18177.1"/>
    </source>
</evidence>